<comment type="similarity">
    <text evidence="2">Belongs to the RmuC family.</text>
</comment>
<evidence type="ECO:0000256" key="4">
    <source>
        <dbReference type="ARBA" id="ARBA00023172"/>
    </source>
</evidence>
<keyword evidence="3 5" id="KW-0175">Coiled coil</keyword>
<evidence type="ECO:0000313" key="7">
    <source>
        <dbReference type="Proteomes" id="UP000388235"/>
    </source>
</evidence>
<dbReference type="EMBL" id="CP045871">
    <property type="protein sequence ID" value="QGG81179.1"/>
    <property type="molecule type" value="Genomic_DNA"/>
</dbReference>
<feature type="coiled-coil region" evidence="5">
    <location>
        <begin position="41"/>
        <end position="82"/>
    </location>
</feature>
<proteinExistence type="inferred from homology"/>
<dbReference type="OrthoDB" id="9765111at2"/>
<sequence length="431" mass="48382">MFPVFELLAVALAIAALGWAIHDRIALTRARAMADSAQFVASGAQERVDELEMRLEDAQDTISDLNQQRAAIEARGEQVQANFEAQKVAMRDEFKSLSAQILESREKAFEARSSESLGTLLEPLKTQIKSFSERTEQINKDNTTHHATLQNELKQLKELNRKITDEASNLTQALKGDSKLQGNWGEMQVELILDRAGLTKGLEYEREVSITEGEQRYRPDVIVHLPEGKHLVVDSKVSLKAWVDVVNSDDEALRVGAMARHLDSIKKHIDGLSKKDYAKLNGLQSPDFVLMFMPIEPAFQAAFQAQPDLYQYAFERNIIIVVPSTLLGMLRTVANIWAQQKRGESARQLADEATKLHDKLRVFSERFEELGKLIDRTQAQFDKTRTSITGRGALVRTIQSFEEKGVQFKKELPASLLDAEDGEAVAPPKLD</sequence>
<dbReference type="Proteomes" id="UP000388235">
    <property type="component" value="Chromosome"/>
</dbReference>
<keyword evidence="7" id="KW-1185">Reference proteome</keyword>
<dbReference type="GO" id="GO:0006310">
    <property type="term" value="P:DNA recombination"/>
    <property type="evidence" value="ECO:0007669"/>
    <property type="project" value="UniProtKB-KW"/>
</dbReference>
<dbReference type="KEGG" id="llp:GH975_11635"/>
<evidence type="ECO:0000256" key="5">
    <source>
        <dbReference type="SAM" id="Coils"/>
    </source>
</evidence>
<name>A0A5Q2Q8U7_9GAMM</name>
<reference evidence="6 7" key="1">
    <citation type="submission" date="2019-11" db="EMBL/GenBank/DDBJ databases">
        <authorList>
            <person name="Khan S.A."/>
            <person name="Jeon C.O."/>
            <person name="Chun B.H."/>
        </authorList>
    </citation>
    <scope>NUCLEOTIDE SEQUENCE [LARGE SCALE GENOMIC DNA]</scope>
    <source>
        <strain evidence="6 7">IMCC 1097</strain>
    </source>
</reference>
<comment type="function">
    <text evidence="1">Involved in DNA recombination.</text>
</comment>
<dbReference type="PANTHER" id="PTHR30563:SF0">
    <property type="entry name" value="DNA RECOMBINATION PROTEIN RMUC"/>
    <property type="match status" value="1"/>
</dbReference>
<dbReference type="PANTHER" id="PTHR30563">
    <property type="entry name" value="DNA RECOMBINATION PROTEIN RMUC"/>
    <property type="match status" value="1"/>
</dbReference>
<gene>
    <name evidence="6" type="primary">rmuC</name>
    <name evidence="6" type="ORF">GH975_11635</name>
</gene>
<accession>A0A5Q2Q8U7</accession>
<dbReference type="Gene3D" id="1.10.287.1490">
    <property type="match status" value="1"/>
</dbReference>
<evidence type="ECO:0000256" key="2">
    <source>
        <dbReference type="ARBA" id="ARBA00009840"/>
    </source>
</evidence>
<dbReference type="RefSeq" id="WP_153714682.1">
    <property type="nucleotide sequence ID" value="NZ_CP045871.1"/>
</dbReference>
<protein>
    <submittedName>
        <fullName evidence="6">DNA recombination protein RmuC</fullName>
    </submittedName>
</protein>
<dbReference type="Pfam" id="PF02646">
    <property type="entry name" value="RmuC"/>
    <property type="match status" value="1"/>
</dbReference>
<evidence type="ECO:0000256" key="3">
    <source>
        <dbReference type="ARBA" id="ARBA00023054"/>
    </source>
</evidence>
<feature type="coiled-coil region" evidence="5">
    <location>
        <begin position="146"/>
        <end position="173"/>
    </location>
</feature>
<evidence type="ECO:0000256" key="1">
    <source>
        <dbReference type="ARBA" id="ARBA00003416"/>
    </source>
</evidence>
<evidence type="ECO:0000313" key="6">
    <source>
        <dbReference type="EMBL" id="QGG81179.1"/>
    </source>
</evidence>
<dbReference type="InterPro" id="IPR003798">
    <property type="entry name" value="DNA_recombination_RmuC"/>
</dbReference>
<keyword evidence="4" id="KW-0233">DNA recombination</keyword>
<dbReference type="AlphaFoldDB" id="A0A5Q2Q8U7"/>
<organism evidence="6 7">
    <name type="scientific">Litorivicinus lipolyticus</name>
    <dbReference type="NCBI Taxonomy" id="418701"/>
    <lineage>
        <taxon>Bacteria</taxon>
        <taxon>Pseudomonadati</taxon>
        <taxon>Pseudomonadota</taxon>
        <taxon>Gammaproteobacteria</taxon>
        <taxon>Oceanospirillales</taxon>
        <taxon>Litorivicinaceae</taxon>
        <taxon>Litorivicinus</taxon>
    </lineage>
</organism>